<evidence type="ECO:0000313" key="3">
    <source>
        <dbReference type="Proteomes" id="UP000094197"/>
    </source>
</evidence>
<protein>
    <submittedName>
        <fullName evidence="2">Aminopeptidase</fullName>
    </submittedName>
</protein>
<feature type="domain" description="Peptidase M24" evidence="1">
    <location>
        <begin position="11"/>
        <end position="180"/>
    </location>
</feature>
<organism evidence="2 3">
    <name type="scientific">Leptospira tipperaryensis</name>
    <dbReference type="NCBI Taxonomy" id="2564040"/>
    <lineage>
        <taxon>Bacteria</taxon>
        <taxon>Pseudomonadati</taxon>
        <taxon>Spirochaetota</taxon>
        <taxon>Spirochaetia</taxon>
        <taxon>Leptospirales</taxon>
        <taxon>Leptospiraceae</taxon>
        <taxon>Leptospira</taxon>
    </lineage>
</organism>
<evidence type="ECO:0000313" key="2">
    <source>
        <dbReference type="EMBL" id="AOP36459.1"/>
    </source>
</evidence>
<keyword evidence="2" id="KW-0645">Protease</keyword>
<dbReference type="CDD" id="cd01066">
    <property type="entry name" value="APP_MetAP"/>
    <property type="match status" value="1"/>
</dbReference>
<dbReference type="EMBL" id="CP015218">
    <property type="protein sequence ID" value="AOP36459.1"/>
    <property type="molecule type" value="Genomic_DNA"/>
</dbReference>
<reference evidence="2 3" key="1">
    <citation type="submission" date="2016-04" db="EMBL/GenBank/DDBJ databases">
        <title>Complete genome seqeunce of Leptospira alstonii serovar Room22.</title>
        <authorList>
            <person name="Nally J.E."/>
            <person name="Bayles D.O."/>
            <person name="Hurley D."/>
            <person name="Fanning S."/>
            <person name="McMahon B.J."/>
            <person name="Arent Z."/>
        </authorList>
    </citation>
    <scope>NUCLEOTIDE SEQUENCE [LARGE SCALE GENOMIC DNA]</scope>
    <source>
        <strain evidence="2 3">GWTS #1</strain>
    </source>
</reference>
<dbReference type="RefSeq" id="WP_069609677.1">
    <property type="nucleotide sequence ID" value="NZ_CP015218.1"/>
</dbReference>
<dbReference type="SUPFAM" id="SSF55920">
    <property type="entry name" value="Creatinase/aminopeptidase"/>
    <property type="match status" value="1"/>
</dbReference>
<dbReference type="Pfam" id="PF00557">
    <property type="entry name" value="Peptidase_M24"/>
    <property type="match status" value="1"/>
</dbReference>
<dbReference type="Gene3D" id="3.90.230.10">
    <property type="entry name" value="Creatinase/methionine aminopeptidase superfamily"/>
    <property type="match status" value="1"/>
</dbReference>
<keyword evidence="2" id="KW-0031">Aminopeptidase</keyword>
<dbReference type="AlphaFoldDB" id="A0A1D7V3R3"/>
<dbReference type="Proteomes" id="UP000094197">
    <property type="component" value="Chromosome 2"/>
</dbReference>
<proteinExistence type="predicted"/>
<accession>A0A1D7V3R3</accession>
<dbReference type="KEGG" id="laj:A0128_20825"/>
<dbReference type="OrthoDB" id="8418909at2"/>
<gene>
    <name evidence="2" type="ORF">A0128_20825</name>
</gene>
<evidence type="ECO:0000259" key="1">
    <source>
        <dbReference type="Pfam" id="PF00557"/>
    </source>
</evidence>
<dbReference type="InterPro" id="IPR000994">
    <property type="entry name" value="Pept_M24"/>
</dbReference>
<keyword evidence="3" id="KW-1185">Reference proteome</keyword>
<name>A0A1D7V3R3_9LEPT</name>
<sequence length="231" mass="27067">MTNRSEKLKTLKVAEEKASDLFQRIENNRIVQPGNSEKETSALIYELAKSEFGVSKYWHKKIVRTGKNTVLPYDFDPEDLFIQEDDILWIDLGPVFEDMEADFGRTYVLGNDPEKLRIRSCVENAWNRCRDYYFSKESITGKELFDFAKKLASEDGYLFGSEIAGHIIDEFPHKKNHSISKINYICEENFLNLKETFEGKERFWILEIHFVNAEKKFGSFFEQLLIESESV</sequence>
<dbReference type="GO" id="GO:0004177">
    <property type="term" value="F:aminopeptidase activity"/>
    <property type="evidence" value="ECO:0007669"/>
    <property type="project" value="UniProtKB-KW"/>
</dbReference>
<dbReference type="InterPro" id="IPR036005">
    <property type="entry name" value="Creatinase/aminopeptidase-like"/>
</dbReference>
<keyword evidence="2" id="KW-0378">Hydrolase</keyword>